<evidence type="ECO:0000313" key="3">
    <source>
        <dbReference type="Proteomes" id="UP000765509"/>
    </source>
</evidence>
<feature type="compositionally biased region" description="Polar residues" evidence="1">
    <location>
        <begin position="46"/>
        <end position="83"/>
    </location>
</feature>
<protein>
    <submittedName>
        <fullName evidence="2">Uncharacterized protein</fullName>
    </submittedName>
</protein>
<comment type="caution">
    <text evidence="2">The sequence shown here is derived from an EMBL/GenBank/DDBJ whole genome shotgun (WGS) entry which is preliminary data.</text>
</comment>
<sequence length="214" mass="24143">MSQIDTLQRHYGYHKRMDSHQAVQTPGEEGNHDKGEQATIQAIEEQLSQTGPTLIPSSSKRSRPTQLSSGFTPFRNQQISGQESPFFTIPRSFQEKTRIHGQKQDIFQQKAERVRPNDPEAVGLGERSTQEPKIVVNTYTIRGPNNTNITPTKNENSVATPESSLNSDSLWLQMSQFSEKTQKQFGEFQESHERMNTLAASIDKIVKNLQEGNA</sequence>
<name>A0A9Q3C4T6_9BASI</name>
<evidence type="ECO:0000313" key="2">
    <source>
        <dbReference type="EMBL" id="MBW0477112.1"/>
    </source>
</evidence>
<keyword evidence="3" id="KW-1185">Reference proteome</keyword>
<dbReference type="Proteomes" id="UP000765509">
    <property type="component" value="Unassembled WGS sequence"/>
</dbReference>
<feature type="region of interest" description="Disordered" evidence="1">
    <location>
        <begin position="1"/>
        <end position="83"/>
    </location>
</feature>
<proteinExistence type="predicted"/>
<dbReference type="OrthoDB" id="2157866at2759"/>
<reference evidence="2" key="1">
    <citation type="submission" date="2021-03" db="EMBL/GenBank/DDBJ databases">
        <title>Draft genome sequence of rust myrtle Austropuccinia psidii MF-1, a brazilian biotype.</title>
        <authorList>
            <person name="Quecine M.C."/>
            <person name="Pachon D.M.R."/>
            <person name="Bonatelli M.L."/>
            <person name="Correr F.H."/>
            <person name="Franceschini L.M."/>
            <person name="Leite T.F."/>
            <person name="Margarido G.R.A."/>
            <person name="Almeida C.A."/>
            <person name="Ferrarezi J.A."/>
            <person name="Labate C.A."/>
        </authorList>
    </citation>
    <scope>NUCLEOTIDE SEQUENCE</scope>
    <source>
        <strain evidence="2">MF-1</strain>
    </source>
</reference>
<dbReference type="EMBL" id="AVOT02004701">
    <property type="protein sequence ID" value="MBW0477112.1"/>
    <property type="molecule type" value="Genomic_DNA"/>
</dbReference>
<dbReference type="AlphaFoldDB" id="A0A9Q3C4T6"/>
<feature type="region of interest" description="Disordered" evidence="1">
    <location>
        <begin position="141"/>
        <end position="163"/>
    </location>
</feature>
<evidence type="ECO:0000256" key="1">
    <source>
        <dbReference type="SAM" id="MobiDB-lite"/>
    </source>
</evidence>
<gene>
    <name evidence="2" type="ORF">O181_016827</name>
</gene>
<organism evidence="2 3">
    <name type="scientific">Austropuccinia psidii MF-1</name>
    <dbReference type="NCBI Taxonomy" id="1389203"/>
    <lineage>
        <taxon>Eukaryota</taxon>
        <taxon>Fungi</taxon>
        <taxon>Dikarya</taxon>
        <taxon>Basidiomycota</taxon>
        <taxon>Pucciniomycotina</taxon>
        <taxon>Pucciniomycetes</taxon>
        <taxon>Pucciniales</taxon>
        <taxon>Sphaerophragmiaceae</taxon>
        <taxon>Austropuccinia</taxon>
    </lineage>
</organism>
<accession>A0A9Q3C4T6</accession>